<evidence type="ECO:0000313" key="6">
    <source>
        <dbReference type="EMBL" id="PSB18011.1"/>
    </source>
</evidence>
<comment type="subunit">
    <text evidence="3">Homotrimer.</text>
</comment>
<sequence>MKIQSWLTVVRQQRAIAVIRASDFELGRQMAKAVAAGGMKLIEITWDSDRPAKLIHQLQSELPDCTIGTGTVLTLEQLQGAIAAKVAFVFTPHINVDLIRMAVDRDIPIIPGALTPTEIVTAWQAGASSVKVFPVQALGGANYIRSLQAPIGQIPLIPTGGVTFENAPALIEAGAVAIGLAGSLFPQQAMQSQNWEAVTQQAKTLMKLLNISPMRNVI</sequence>
<dbReference type="EMBL" id="PVWG01000021">
    <property type="protein sequence ID" value="PSB18011.1"/>
    <property type="molecule type" value="Genomic_DNA"/>
</dbReference>
<organism evidence="6 7">
    <name type="scientific">Phormidesmis priestleyi ULC007</name>
    <dbReference type="NCBI Taxonomy" id="1920490"/>
    <lineage>
        <taxon>Bacteria</taxon>
        <taxon>Bacillati</taxon>
        <taxon>Cyanobacteriota</taxon>
        <taxon>Cyanophyceae</taxon>
        <taxon>Leptolyngbyales</taxon>
        <taxon>Leptolyngbyaceae</taxon>
        <taxon>Phormidesmis</taxon>
    </lineage>
</organism>
<dbReference type="OrthoDB" id="9802667at2"/>
<name>A0A2T1DC54_9CYAN</name>
<evidence type="ECO:0000256" key="2">
    <source>
        <dbReference type="ARBA" id="ARBA00006906"/>
    </source>
</evidence>
<evidence type="ECO:0000256" key="3">
    <source>
        <dbReference type="ARBA" id="ARBA00011233"/>
    </source>
</evidence>
<reference evidence="6 7" key="2">
    <citation type="submission" date="2018-03" db="EMBL/GenBank/DDBJ databases">
        <title>The ancient ancestry and fast evolution of plastids.</title>
        <authorList>
            <person name="Moore K.R."/>
            <person name="Magnabosco C."/>
            <person name="Momper L."/>
            <person name="Gold D.A."/>
            <person name="Bosak T."/>
            <person name="Fournier G.P."/>
        </authorList>
    </citation>
    <scope>NUCLEOTIDE SEQUENCE [LARGE SCALE GENOMIC DNA]</scope>
    <source>
        <strain evidence="6 7">ULC007</strain>
    </source>
</reference>
<keyword evidence="4" id="KW-0456">Lyase</keyword>
<keyword evidence="7" id="KW-1185">Reference proteome</keyword>
<dbReference type="Gene3D" id="3.20.20.70">
    <property type="entry name" value="Aldolase class I"/>
    <property type="match status" value="1"/>
</dbReference>
<reference evidence="6 7" key="1">
    <citation type="submission" date="2018-02" db="EMBL/GenBank/DDBJ databases">
        <authorList>
            <person name="Cohen D.B."/>
            <person name="Kent A.D."/>
        </authorList>
    </citation>
    <scope>NUCLEOTIDE SEQUENCE [LARGE SCALE GENOMIC DNA]</scope>
    <source>
        <strain evidence="6 7">ULC007</strain>
    </source>
</reference>
<proteinExistence type="inferred from homology"/>
<comment type="similarity">
    <text evidence="2">Belongs to the KHG/KDPG aldolase family.</text>
</comment>
<dbReference type="Proteomes" id="UP000238634">
    <property type="component" value="Unassembled WGS sequence"/>
</dbReference>
<dbReference type="RefSeq" id="WP_073073529.1">
    <property type="nucleotide sequence ID" value="NZ_MPPI01000023.1"/>
</dbReference>
<comment type="caution">
    <text evidence="6">The sequence shown here is derived from an EMBL/GenBank/DDBJ whole genome shotgun (WGS) entry which is preliminary data.</text>
</comment>
<gene>
    <name evidence="6" type="ORF">C7B65_16810</name>
</gene>
<dbReference type="STRING" id="1920490.GCA_001895925_05143"/>
<evidence type="ECO:0000313" key="7">
    <source>
        <dbReference type="Proteomes" id="UP000238634"/>
    </source>
</evidence>
<evidence type="ECO:0000256" key="5">
    <source>
        <dbReference type="ARBA" id="ARBA00023277"/>
    </source>
</evidence>
<dbReference type="NCBIfam" id="TIGR01182">
    <property type="entry name" value="eda"/>
    <property type="match status" value="1"/>
</dbReference>
<dbReference type="InterPro" id="IPR000887">
    <property type="entry name" value="Aldlse_KDPG_KHG"/>
</dbReference>
<keyword evidence="5" id="KW-0119">Carbohydrate metabolism</keyword>
<dbReference type="PANTHER" id="PTHR30246">
    <property type="entry name" value="2-KETO-3-DEOXY-6-PHOSPHOGLUCONATE ALDOLASE"/>
    <property type="match status" value="1"/>
</dbReference>
<comment type="pathway">
    <text evidence="1">Carbohydrate acid metabolism.</text>
</comment>
<dbReference type="CDD" id="cd00452">
    <property type="entry name" value="KDPG_aldolase"/>
    <property type="match status" value="1"/>
</dbReference>
<dbReference type="PANTHER" id="PTHR30246:SF1">
    <property type="entry name" value="2-DEHYDRO-3-DEOXY-6-PHOSPHOGALACTONATE ALDOLASE-RELATED"/>
    <property type="match status" value="1"/>
</dbReference>
<accession>A0A2T1DC54</accession>
<dbReference type="InterPro" id="IPR013785">
    <property type="entry name" value="Aldolase_TIM"/>
</dbReference>
<dbReference type="Pfam" id="PF01081">
    <property type="entry name" value="Aldolase"/>
    <property type="match status" value="1"/>
</dbReference>
<evidence type="ECO:0000256" key="1">
    <source>
        <dbReference type="ARBA" id="ARBA00004761"/>
    </source>
</evidence>
<dbReference type="GO" id="GO:0016829">
    <property type="term" value="F:lyase activity"/>
    <property type="evidence" value="ECO:0007669"/>
    <property type="project" value="UniProtKB-KW"/>
</dbReference>
<dbReference type="AlphaFoldDB" id="A0A2T1DC54"/>
<evidence type="ECO:0000256" key="4">
    <source>
        <dbReference type="ARBA" id="ARBA00023239"/>
    </source>
</evidence>
<dbReference type="NCBIfam" id="NF005673">
    <property type="entry name" value="PRK07455.1"/>
    <property type="match status" value="1"/>
</dbReference>
<protein>
    <submittedName>
        <fullName evidence="6">Ketohydroxyglutarate aldolase</fullName>
    </submittedName>
</protein>
<dbReference type="SUPFAM" id="SSF51569">
    <property type="entry name" value="Aldolase"/>
    <property type="match status" value="1"/>
</dbReference>